<feature type="transmembrane region" description="Helical" evidence="9">
    <location>
        <begin position="475"/>
        <end position="493"/>
    </location>
</feature>
<evidence type="ECO:0000259" key="10">
    <source>
        <dbReference type="PROSITE" id="PS50263"/>
    </source>
</evidence>
<feature type="transmembrane region" description="Helical" evidence="9">
    <location>
        <begin position="54"/>
        <end position="72"/>
    </location>
</feature>
<keyword evidence="12" id="KW-1185">Reference proteome</keyword>
<dbReference type="RefSeq" id="WP_215626909.1">
    <property type="nucleotide sequence ID" value="NZ_CP067089.2"/>
</dbReference>
<keyword evidence="6 9" id="KW-1133">Transmembrane helix</keyword>
<evidence type="ECO:0000256" key="7">
    <source>
        <dbReference type="ARBA" id="ARBA00023136"/>
    </source>
</evidence>
<organism evidence="11 12">
    <name type="scientific">Breznakiella homolactica</name>
    <dbReference type="NCBI Taxonomy" id="2798577"/>
    <lineage>
        <taxon>Bacteria</taxon>
        <taxon>Pseudomonadati</taxon>
        <taxon>Spirochaetota</taxon>
        <taxon>Spirochaetia</taxon>
        <taxon>Spirochaetales</taxon>
        <taxon>Breznakiellaceae</taxon>
        <taxon>Breznakiella</taxon>
    </lineage>
</organism>
<feature type="transmembrane region" description="Helical" evidence="9">
    <location>
        <begin position="187"/>
        <end position="207"/>
    </location>
</feature>
<dbReference type="Pfam" id="PF20154">
    <property type="entry name" value="LNT_N"/>
    <property type="match status" value="1"/>
</dbReference>
<feature type="domain" description="CN hydrolase" evidence="10">
    <location>
        <begin position="236"/>
        <end position="462"/>
    </location>
</feature>
<dbReference type="AlphaFoldDB" id="A0A7T8BAP6"/>
<dbReference type="InterPro" id="IPR045378">
    <property type="entry name" value="LNT_N"/>
</dbReference>
<dbReference type="PROSITE" id="PS50263">
    <property type="entry name" value="CN_HYDROLASE"/>
    <property type="match status" value="1"/>
</dbReference>
<evidence type="ECO:0000313" key="11">
    <source>
        <dbReference type="EMBL" id="QQO09606.1"/>
    </source>
</evidence>
<evidence type="ECO:0000256" key="6">
    <source>
        <dbReference type="ARBA" id="ARBA00022989"/>
    </source>
</evidence>
<dbReference type="Proteomes" id="UP000595917">
    <property type="component" value="Chromosome"/>
</dbReference>
<evidence type="ECO:0000256" key="5">
    <source>
        <dbReference type="ARBA" id="ARBA00022692"/>
    </source>
</evidence>
<sequence>MLFILRKQVKPIAIWLIATGLLLFSNGVNSIPIAPWLAPVFLLRFTREQKTWRAILFVYVAIVAGFAFQFRGMIPIPGIFYYLLLAGFGIIIALPYTLDRLFSKKLNGWASTLIFPTAYVTVEYLTSIAPYGSWGAIAYSQYGNMQLLQIMSVTGLWGITFLIGWFASICNWVWDEGFGSSKIQRTAVLYASLLTGVIMFGGIRLTFFPSVSQIVRIAGILSKDDAPQNILANMFLNTVSDTEKEQFRIWSNANNEDLLTRTVREAEGGAKIVFWGEGNAAILKEDEPALINRGLEVAVTHKIYFAMTLLSFNIGLNNNRFLENKIVMITPEGRIAWEYFKAHPVPGFEAAISIRDDGKLKSIDTPYGRMSALICFDADFPQLSAQAGKLNADILINPANDWPDINPWHSRMASFRGIEQGFNQVRAANNGISEAYDYQGHRLSAMDYFLTDNQSIVAYIPINGARTVYSRLGDWFAWLNLAWLVVLLLRSLVTNRVSKNGL</sequence>
<feature type="transmembrane region" description="Helical" evidence="9">
    <location>
        <begin position="79"/>
        <end position="98"/>
    </location>
</feature>
<evidence type="ECO:0000256" key="4">
    <source>
        <dbReference type="ARBA" id="ARBA00022679"/>
    </source>
</evidence>
<dbReference type="InterPro" id="IPR003010">
    <property type="entry name" value="C-N_Hydrolase"/>
</dbReference>
<evidence type="ECO:0000256" key="9">
    <source>
        <dbReference type="SAM" id="Phobius"/>
    </source>
</evidence>
<protein>
    <recommendedName>
        <fullName evidence="10">CN hydrolase domain-containing protein</fullName>
    </recommendedName>
</protein>
<dbReference type="SUPFAM" id="SSF56317">
    <property type="entry name" value="Carbon-nitrogen hydrolase"/>
    <property type="match status" value="1"/>
</dbReference>
<evidence type="ECO:0000256" key="8">
    <source>
        <dbReference type="ARBA" id="ARBA00023315"/>
    </source>
</evidence>
<dbReference type="GO" id="GO:0005886">
    <property type="term" value="C:plasma membrane"/>
    <property type="evidence" value="ECO:0007669"/>
    <property type="project" value="UniProtKB-SubCell"/>
</dbReference>
<evidence type="ECO:0000256" key="3">
    <source>
        <dbReference type="ARBA" id="ARBA00022475"/>
    </source>
</evidence>
<dbReference type="InterPro" id="IPR036526">
    <property type="entry name" value="C-N_Hydrolase_sf"/>
</dbReference>
<keyword evidence="4" id="KW-0808">Transferase</keyword>
<dbReference type="PANTHER" id="PTHR38686:SF1">
    <property type="entry name" value="APOLIPOPROTEIN N-ACYLTRANSFERASE"/>
    <property type="match status" value="1"/>
</dbReference>
<evidence type="ECO:0000313" key="12">
    <source>
        <dbReference type="Proteomes" id="UP000595917"/>
    </source>
</evidence>
<proteinExistence type="inferred from homology"/>
<keyword evidence="5 9" id="KW-0812">Transmembrane</keyword>
<dbReference type="GO" id="GO:0042158">
    <property type="term" value="P:lipoprotein biosynthetic process"/>
    <property type="evidence" value="ECO:0007669"/>
    <property type="project" value="InterPro"/>
</dbReference>
<feature type="transmembrane region" description="Helical" evidence="9">
    <location>
        <begin position="147"/>
        <end position="167"/>
    </location>
</feature>
<dbReference type="KEGG" id="bhc:JFL75_01420"/>
<dbReference type="PANTHER" id="PTHR38686">
    <property type="entry name" value="APOLIPOPROTEIN N-ACYLTRANSFERASE"/>
    <property type="match status" value="1"/>
</dbReference>
<reference evidence="11" key="1">
    <citation type="submission" date="2021-01" db="EMBL/GenBank/DDBJ databases">
        <title>Description of Breznakiella homolactica.</title>
        <authorList>
            <person name="Song Y."/>
            <person name="Brune A."/>
        </authorList>
    </citation>
    <scope>NUCLEOTIDE SEQUENCE</scope>
    <source>
        <strain evidence="11">RmG30</strain>
    </source>
</reference>
<gene>
    <name evidence="11" type="ORF">JFL75_01420</name>
</gene>
<evidence type="ECO:0000256" key="1">
    <source>
        <dbReference type="ARBA" id="ARBA00004651"/>
    </source>
</evidence>
<dbReference type="Pfam" id="PF00795">
    <property type="entry name" value="CN_hydrolase"/>
    <property type="match status" value="1"/>
</dbReference>
<evidence type="ECO:0000256" key="2">
    <source>
        <dbReference type="ARBA" id="ARBA00010065"/>
    </source>
</evidence>
<dbReference type="Gene3D" id="3.60.110.10">
    <property type="entry name" value="Carbon-nitrogen hydrolase"/>
    <property type="match status" value="1"/>
</dbReference>
<accession>A0A7T8BAP6</accession>
<keyword evidence="3" id="KW-1003">Cell membrane</keyword>
<name>A0A7T8BAP6_9SPIR</name>
<dbReference type="InterPro" id="IPR004563">
    <property type="entry name" value="Apolipo_AcylTrfase"/>
</dbReference>
<comment type="similarity">
    <text evidence="2">Belongs to the CN hydrolase family. Apolipoprotein N-acyltransferase subfamily.</text>
</comment>
<comment type="subcellular location">
    <subcellularLocation>
        <location evidence="1">Cell membrane</location>
        <topology evidence="1">Multi-pass membrane protein</topology>
    </subcellularLocation>
</comment>
<feature type="transmembrane region" description="Helical" evidence="9">
    <location>
        <begin position="118"/>
        <end position="140"/>
    </location>
</feature>
<keyword evidence="8" id="KW-0012">Acyltransferase</keyword>
<dbReference type="GO" id="GO:0016410">
    <property type="term" value="F:N-acyltransferase activity"/>
    <property type="evidence" value="ECO:0007669"/>
    <property type="project" value="InterPro"/>
</dbReference>
<keyword evidence="7 9" id="KW-0472">Membrane</keyword>
<dbReference type="EMBL" id="CP067089">
    <property type="protein sequence ID" value="QQO09606.1"/>
    <property type="molecule type" value="Genomic_DNA"/>
</dbReference>